<dbReference type="EMBL" id="BORT01000016">
    <property type="protein sequence ID" value="GIO48844.1"/>
    <property type="molecule type" value="Genomic_DNA"/>
</dbReference>
<dbReference type="RefSeq" id="WP_212979456.1">
    <property type="nucleotide sequence ID" value="NZ_AP025343.1"/>
</dbReference>
<dbReference type="Gene3D" id="2.40.30.200">
    <property type="match status" value="1"/>
</dbReference>
<accession>A0A919YDP5</accession>
<proteinExistence type="predicted"/>
<organism evidence="3 4">
    <name type="scientific">Paenibacillus azoreducens</name>
    <dbReference type="NCBI Taxonomy" id="116718"/>
    <lineage>
        <taxon>Bacteria</taxon>
        <taxon>Bacillati</taxon>
        <taxon>Bacillota</taxon>
        <taxon>Bacilli</taxon>
        <taxon>Bacillales</taxon>
        <taxon>Paenibacillaceae</taxon>
        <taxon>Paenibacillus</taxon>
    </lineage>
</organism>
<gene>
    <name evidence="3" type="ORF">J34TS1_36090</name>
</gene>
<evidence type="ECO:0008006" key="5">
    <source>
        <dbReference type="Google" id="ProtNLM"/>
    </source>
</evidence>
<feature type="domain" description="Siphovirus-type tail component C-terminal" evidence="2">
    <location>
        <begin position="178"/>
        <end position="284"/>
    </location>
</feature>
<evidence type="ECO:0000259" key="1">
    <source>
        <dbReference type="Pfam" id="PF05709"/>
    </source>
</evidence>
<dbReference type="InterPro" id="IPR006520">
    <property type="entry name" value="Dit_BPSPP_N"/>
</dbReference>
<dbReference type="Pfam" id="PF22768">
    <property type="entry name" value="SPP1_Dit"/>
    <property type="match status" value="1"/>
</dbReference>
<dbReference type="AlphaFoldDB" id="A0A919YDP5"/>
<evidence type="ECO:0000259" key="2">
    <source>
        <dbReference type="Pfam" id="PF22768"/>
    </source>
</evidence>
<feature type="domain" description="Siphovirus-type tail component RIFT-related" evidence="1">
    <location>
        <begin position="24"/>
        <end position="132"/>
    </location>
</feature>
<reference evidence="3 4" key="1">
    <citation type="submission" date="2021-03" db="EMBL/GenBank/DDBJ databases">
        <title>Antimicrobial resistance genes in bacteria isolated from Japanese honey, and their potential for conferring macrolide and lincosamide resistance in the American foulbrood pathogen Paenibacillus larvae.</title>
        <authorList>
            <person name="Okamoto M."/>
            <person name="Kumagai M."/>
            <person name="Kanamori H."/>
            <person name="Takamatsu D."/>
        </authorList>
    </citation>
    <scope>NUCLEOTIDE SEQUENCE [LARGE SCALE GENOMIC DNA]</scope>
    <source>
        <strain evidence="3 4">J34TS1</strain>
    </source>
</reference>
<keyword evidence="4" id="KW-1185">Reference proteome</keyword>
<evidence type="ECO:0000313" key="3">
    <source>
        <dbReference type="EMBL" id="GIO48844.1"/>
    </source>
</evidence>
<sequence>MQKVTYVNPRGESVVFGNSKDGVFVLQKIDGTVNVPSDIKSTKSPYQDGSTFVDLQLADRQIPIEGFINAKSQQDLYERRRELARILNNKLGPGKLLYTNSHRSYVIDAIAEEGALLGERYVNANLFTVNFIANDPYWRDEIQIVKALKFEDGGFTFPLRLPTKFASASYRGNFYNSGDVDTPVEIWYTGPATNPVVENETTGEYIKINYELKEGDTLIINTAFGNKRVEILNNDGTRKNVFHWIDLGSTFFQLTPGQNVLKYGSDKDSDQQAATVTIYYNNRYLGG</sequence>
<evidence type="ECO:0000313" key="4">
    <source>
        <dbReference type="Proteomes" id="UP000682811"/>
    </source>
</evidence>
<dbReference type="Gene3D" id="2.60.120.860">
    <property type="match status" value="1"/>
</dbReference>
<comment type="caution">
    <text evidence="3">The sequence shown here is derived from an EMBL/GenBank/DDBJ whole genome shotgun (WGS) entry which is preliminary data.</text>
</comment>
<dbReference type="InterPro" id="IPR008841">
    <property type="entry name" value="Siphovirus-type_tail_N"/>
</dbReference>
<dbReference type="NCBIfam" id="TIGR01633">
    <property type="entry name" value="phi3626_gp14_N"/>
    <property type="match status" value="1"/>
</dbReference>
<dbReference type="Pfam" id="PF05709">
    <property type="entry name" value="Sipho_tail"/>
    <property type="match status" value="1"/>
</dbReference>
<protein>
    <recommendedName>
        <fullName evidence="5">Phage tail family protein</fullName>
    </recommendedName>
</protein>
<dbReference type="InterPro" id="IPR054738">
    <property type="entry name" value="Siphovirus-type_tail_C"/>
</dbReference>
<name>A0A919YDP5_9BACL</name>
<dbReference type="Proteomes" id="UP000682811">
    <property type="component" value="Unassembled WGS sequence"/>
</dbReference>